<accession>X1EBG0</accession>
<sequence length="40" mass="4131">MSRKVAPGAASQIFEIFIQDSTATDGAGLTGLAYDTVDLV</sequence>
<dbReference type="AlphaFoldDB" id="X1EBG0"/>
<dbReference type="EMBL" id="BART01037200">
    <property type="protein sequence ID" value="GAH05993.1"/>
    <property type="molecule type" value="Genomic_DNA"/>
</dbReference>
<name>X1EBG0_9ZZZZ</name>
<protein>
    <submittedName>
        <fullName evidence="1">Uncharacterized protein</fullName>
    </submittedName>
</protein>
<comment type="caution">
    <text evidence="1">The sequence shown here is derived from an EMBL/GenBank/DDBJ whole genome shotgun (WGS) entry which is preliminary data.</text>
</comment>
<gene>
    <name evidence="1" type="ORF">S01H4_62360</name>
</gene>
<reference evidence="1" key="1">
    <citation type="journal article" date="2014" name="Front. Microbiol.">
        <title>High frequency of phylogenetically diverse reductive dehalogenase-homologous genes in deep subseafloor sedimentary metagenomes.</title>
        <authorList>
            <person name="Kawai M."/>
            <person name="Futagami T."/>
            <person name="Toyoda A."/>
            <person name="Takaki Y."/>
            <person name="Nishi S."/>
            <person name="Hori S."/>
            <person name="Arai W."/>
            <person name="Tsubouchi T."/>
            <person name="Morono Y."/>
            <person name="Uchiyama I."/>
            <person name="Ito T."/>
            <person name="Fujiyama A."/>
            <person name="Inagaki F."/>
            <person name="Takami H."/>
        </authorList>
    </citation>
    <scope>NUCLEOTIDE SEQUENCE</scope>
    <source>
        <strain evidence="1">Expedition CK06-06</strain>
    </source>
</reference>
<evidence type="ECO:0000313" key="1">
    <source>
        <dbReference type="EMBL" id="GAH05993.1"/>
    </source>
</evidence>
<organism evidence="1">
    <name type="scientific">marine sediment metagenome</name>
    <dbReference type="NCBI Taxonomy" id="412755"/>
    <lineage>
        <taxon>unclassified sequences</taxon>
        <taxon>metagenomes</taxon>
        <taxon>ecological metagenomes</taxon>
    </lineage>
</organism>
<proteinExistence type="predicted"/>
<feature type="non-terminal residue" evidence="1">
    <location>
        <position position="40"/>
    </location>
</feature>